<organism evidence="3 5">
    <name type="scientific">Candidatus Accumulibacter cognatus</name>
    <dbReference type="NCBI Taxonomy" id="2954383"/>
    <lineage>
        <taxon>Bacteria</taxon>
        <taxon>Pseudomonadati</taxon>
        <taxon>Pseudomonadota</taxon>
        <taxon>Betaproteobacteria</taxon>
        <taxon>Candidatus Accumulibacter</taxon>
    </lineage>
</organism>
<dbReference type="Pfam" id="PF12770">
    <property type="entry name" value="CHAT"/>
    <property type="match status" value="1"/>
</dbReference>
<evidence type="ECO:0000313" key="6">
    <source>
        <dbReference type="Proteomes" id="UP000509684"/>
    </source>
</evidence>
<dbReference type="Pfam" id="PF24096">
    <property type="entry name" value="DUF7379"/>
    <property type="match status" value="1"/>
</dbReference>
<dbReference type="Proteomes" id="UP000021315">
    <property type="component" value="Unassembled WGS sequence"/>
</dbReference>
<dbReference type="InterPro" id="IPR055803">
    <property type="entry name" value="DUF7379"/>
</dbReference>
<dbReference type="PANTHER" id="PTHR37946">
    <property type="entry name" value="SLL1969 PROTEIN"/>
    <property type="match status" value="1"/>
</dbReference>
<accession>A0A7D5SD16</accession>
<reference evidence="3 5" key="1">
    <citation type="submission" date="2014-02" db="EMBL/GenBank/DDBJ databases">
        <title>Expanding our view of genomic diversity in Candidatus Accumulibacter clades.</title>
        <authorList>
            <person name="Skennerton C.T."/>
            <person name="Barr J.J."/>
            <person name="Slater F.R."/>
            <person name="Bond P.L."/>
            <person name="Tyson G.W."/>
        </authorList>
    </citation>
    <scope>NUCLEOTIDE SEQUENCE [LARGE SCALE GENOMIC DNA]</scope>
    <source>
        <strain evidence="5">SK-02</strain>
    </source>
</reference>
<feature type="domain" description="DUF7379" evidence="2">
    <location>
        <begin position="173"/>
        <end position="258"/>
    </location>
</feature>
<dbReference type="Pfam" id="PF20308">
    <property type="entry name" value="TPR-S"/>
    <property type="match status" value="1"/>
</dbReference>
<dbReference type="Gene3D" id="3.40.50.1820">
    <property type="entry name" value="alpha/beta hydrolase"/>
    <property type="match status" value="1"/>
</dbReference>
<dbReference type="RefSeq" id="WP_034948396.1">
    <property type="nucleotide sequence ID" value="NZ_JDST02000039.1"/>
</dbReference>
<accession>A0A080MIA8</accession>
<dbReference type="SUPFAM" id="SSF53474">
    <property type="entry name" value="alpha/beta-Hydrolases"/>
    <property type="match status" value="2"/>
</dbReference>
<reference evidence="4 6" key="2">
    <citation type="journal article" date="2019" name="Microbiome">
        <title>Annotated bacterial chromosomes from frame-shift-corrected long-read metagenomic data.</title>
        <authorList>
            <person name="Arumugam K."/>
            <person name="Bagci C."/>
            <person name="Bessarab I."/>
            <person name="Beier S."/>
            <person name="Buchfink B."/>
            <person name="Gorska A."/>
            <person name="Qiu G."/>
            <person name="Huson D.H."/>
            <person name="Williams R.B.H."/>
        </authorList>
    </citation>
    <scope>NUCLEOTIDE SEQUENCE [LARGE SCALE GENOMIC DNA]</scope>
    <source>
        <strain evidence="4">SSA1</strain>
    </source>
</reference>
<dbReference type="STRING" id="1453999.AW06_001909"/>
<dbReference type="InterPro" id="IPR003386">
    <property type="entry name" value="LACT/PDAT_acylTrfase"/>
</dbReference>
<reference evidence="4" key="3">
    <citation type="submission" date="2020-06" db="EMBL/GenBank/DDBJ databases">
        <authorList>
            <person name="Arumugam K."/>
            <person name="Besarab I."/>
            <person name="Haryono M."/>
            <person name="Bagci C."/>
            <person name="Beier S."/>
            <person name="Buchfink B."/>
            <person name="Gorska A."/>
            <person name="Qiu G."/>
            <person name="Huson D.H."/>
            <person name="Williams R.B."/>
        </authorList>
    </citation>
    <scope>NUCLEOTIDE SEQUENCE</scope>
    <source>
        <strain evidence="4">SSA1</strain>
    </source>
</reference>
<dbReference type="InterPro" id="IPR029058">
    <property type="entry name" value="AB_hydrolase_fold"/>
</dbReference>
<proteinExistence type="predicted"/>
<dbReference type="KEGG" id="acog:HWD57_06210"/>
<keyword evidence="5" id="KW-1185">Reference proteome</keyword>
<dbReference type="InterPro" id="IPR043472">
    <property type="entry name" value="Macro_dom-like"/>
</dbReference>
<evidence type="ECO:0000259" key="2">
    <source>
        <dbReference type="Pfam" id="PF24096"/>
    </source>
</evidence>
<evidence type="ECO:0000259" key="1">
    <source>
        <dbReference type="Pfam" id="PF12770"/>
    </source>
</evidence>
<gene>
    <name evidence="3" type="ORF">AW06_001909</name>
    <name evidence="4" type="ORF">HWD57_06210</name>
</gene>
<sequence length="1818" mass="199114">MSSDKTYLIRGTVSDISKPSLPGIAITSARRVVPGSGRDAALGELTVRGDEAVRLELANGFVLWSRADDLIREHGRQTVGRDGGAAWEIDTRPRARAADRAGSRGWLGLGVRALEFFGVDLTGTSAAKLGSAIEARLLGGNAPGIYRCDLASDGRLTALADDADIPGATGPLLVFLHGTASSFKGSYGKLWEPGSKARAAALAQFAATYGERVYTLEHRSLTVSPIGNALDLAKRLPPNAELHLVSHSRGGLVGELLCLGERDRRDDPLSQGFAETLFKADRTVAAQLGLSPLDDMAMAERDQAYAADRAALVELLGILDAKAIRVRRFVRVACPARGTTLASGRLDRWLSVLKYFVPDGVGEDLLDFLLAVLKERTDPRTLPGLEAMLPGSALTRLLQHPQLLTHADLTVIAGDLDQGDSLWSQIKLLASDWFYGADHDLVVNTGSMYGGIRRPEKGARFLLDRGAQVNHFSYFLNERSVRWLQSGLGRADGSDGGFQPLLEARSVEPRWREAVGRSRAATTPRPLAVVLPGTMGSMLKVSGEKVWLDYWALFKGGLGRLRMGRPEIEAVDLLGDFYGPLLEFLARSHRVEILPYDWRLSVRDAARKLVDKLELWLPECERQQQPVHLVAHSMGGLVVRAMIADGGRGAALWRRIVALPNSRFMMLGTPNLGSHEAVRWLTGTNPTEAKLSLLDIAHSSDEIVDIVRNFPGLLELLPFDDPQLPFAQQAWWTAIKQQIDARWPVADAGSLAQARSTWELLRQAPPDPNHMVYIAGCQEATVVDYRIAGYPDAWLAKRQRLEFLATAEGDGTVTWRSGLLREVPTWYVEDTAHDELCAKTRAFPGYLELLTTGKTTRLSATPPGRRRDEVATPPFVLPVRPQFDGIPSDVRGFGFGVARPLEEAPAAGVPVLRVRIVHGDLAYVRHPVVVGHYQGDTIVNAEQALDERLDQALTQRLDLGLYPGPLGSHALFFNTDKDARPGGAVVVGLGQIGELSPGLLIRALRDAMLDFAIRVARWPDDDRYGPGNQPRSAALSCLLVGTGAGGGISARESLAALLHAATAANGKLMQARMEDRVVIDHLEIVELMHDVAIGAARALEDLLQDGQLAIDVEWPERTLVEGDGGHRRVVFEELGGWWQRLDIGRDKASGMLRFVATTNRARAEETLATGQLALAEGFVRQASQSPAANAEVAKTLFEMLLPNRLKELAPRQDDLVLLVDRESACFPWELLEDRWSHSQRPPAIEAGLVRQFKTARFRPHPGHASAHTAFVVGNPDVGKAEFCELPGARREAQKVVEVLGRNGYRSIECIDEKSDAILSGLHKEAWRILHLAGHGVHEHRVETRDGPSQPFSGMVIGGDVFLTPGDVEQMRWVPELVFINCCHLGKTASAASGGHSPQLAANLAVQFIEMGVRAVVAAGWAVDDAAAETFCESFYTHLLQGLPFGESVRLAREAIWVRFPEVNTWGAYQCYGDPAFRLHADHRASDGRRLAAYRDPSELVATLDNLGQSIRMEKRNRGDDEEQTAAHRSKVGDALERMPQAVREAWLKRADVAAAIGLAWGETGDYAQAVEWLDKALLANVGDCPLRVVEQCANFNVRLAGQRWQELRNAAAVPDEALRHELVGRIERAIGELALIVKRAPTVERLNLLGSACKRLTWIVEAPPMRLEAVVNMANFYFQAFELSQRDDPYPFSNWALAVLIGEMLGRTPDMNWHRSLDDECQRMIELARRRNAEKPNFWSAVGAADCLLVQLLAGDGSDEVPKKQAEAIVATYRLALQRGASPREAASVREHLDFVIAVADQVPAAIRDALATIRDAL</sequence>
<feature type="domain" description="CHAT" evidence="1">
    <location>
        <begin position="1191"/>
        <end position="1473"/>
    </location>
</feature>
<name>A0A080MIA8_9PROT</name>
<dbReference type="GO" id="GO:0006629">
    <property type="term" value="P:lipid metabolic process"/>
    <property type="evidence" value="ECO:0007669"/>
    <property type="project" value="InterPro"/>
</dbReference>
<dbReference type="SUPFAM" id="SSF52949">
    <property type="entry name" value="Macro domain-like"/>
    <property type="match status" value="1"/>
</dbReference>
<dbReference type="Pfam" id="PF02450">
    <property type="entry name" value="LCAT"/>
    <property type="match status" value="1"/>
</dbReference>
<evidence type="ECO:0000313" key="5">
    <source>
        <dbReference type="Proteomes" id="UP000021315"/>
    </source>
</evidence>
<dbReference type="PANTHER" id="PTHR37946:SF1">
    <property type="entry name" value="SLL1969 PROTEIN"/>
    <property type="match status" value="1"/>
</dbReference>
<dbReference type="EMBL" id="JDST02000039">
    <property type="protein sequence ID" value="KFB76999.1"/>
    <property type="molecule type" value="Genomic_DNA"/>
</dbReference>
<dbReference type="InterPro" id="IPR024983">
    <property type="entry name" value="CHAT_dom"/>
</dbReference>
<evidence type="ECO:0000313" key="4">
    <source>
        <dbReference type="EMBL" id="QLH49418.1"/>
    </source>
</evidence>
<dbReference type="Proteomes" id="UP000509684">
    <property type="component" value="Chromosome"/>
</dbReference>
<protein>
    <submittedName>
        <fullName evidence="3">CHAT domain protein</fullName>
    </submittedName>
    <submittedName>
        <fullName evidence="4">CHAT domain-containing protein</fullName>
    </submittedName>
</protein>
<dbReference type="InterPro" id="IPR046880">
    <property type="entry name" value="TPR-S"/>
</dbReference>
<dbReference type="EMBL" id="CP058708">
    <property type="protein sequence ID" value="QLH49418.1"/>
    <property type="molecule type" value="Genomic_DNA"/>
</dbReference>
<evidence type="ECO:0000313" key="3">
    <source>
        <dbReference type="EMBL" id="KFB76999.1"/>
    </source>
</evidence>
<dbReference type="GO" id="GO:0008374">
    <property type="term" value="F:O-acyltransferase activity"/>
    <property type="evidence" value="ECO:0007669"/>
    <property type="project" value="InterPro"/>
</dbReference>